<accession>A0AAW6TCT9</accession>
<evidence type="ECO:0000313" key="6">
    <source>
        <dbReference type="EMBL" id="MDI2099402.1"/>
    </source>
</evidence>
<dbReference type="CDD" id="cd03801">
    <property type="entry name" value="GT4_PimA-like"/>
    <property type="match status" value="1"/>
</dbReference>
<feature type="domain" description="Glycosyltransferase 2-like" evidence="5">
    <location>
        <begin position="12"/>
        <end position="180"/>
    </location>
</feature>
<sequence length="830" mass="92003">MADAGVEAPLVSVVLVNFRGADDTIEAVRHLAEVDWPASSLEIVVVENGSGDDSAARLRTELPGVTLVESPDNLGFAGGCNLGVKASRGEFVAFLNSDAKPDPKWVSAAVEAFRADAGIAAVASRVLDWNGETVDYVGSALTWFGKGYKPFVGDAASGVGLDAKDVLFGTGSAMFVRRDAYLELGGFDERFFMFYEDVDFGWRLNLSGRRFRYEPSSIAYHRHHAAADKFGSHRERYFLERNALFALYKNLEQQTLDAILPAALSLAIRRSVAEAGLDSTSYDYRSAAHDERERQEPVSREVVATVYAIDQFVEQLPGLTRDRDAIQASRRISDRAVWSLFGRVDAVAADDKSYLAGYRSLVEAFPVLEPAPQRTVLIITGDPIGVKMAGPAIRAWNMAAALAERGHAVTLITLARLETGVSAPFELKHVRAGDNRAFEPLEQWADIVVFQGHAMAAFDALQHTSKIVVADIYDPMHLEQLEQGRELPAATWDKQVADATRVLNQQLAKADFFLCASDRQRLFYLGQLSALGRINPANYHDDPDLERLIALAPFGLDSTAPRHERQVLKGVLPGIGEQDKVLLWGGGLYNWFDPKSLIRAVAALAERRDGVRLFFQGTKHPHPGVPEMAIVRESRALAAELGVLDRAVFFNDSWVDFADRQNYLTEADAGVSTHFAHVETTFSFRTRILDYLWAELPMVVTDGDSFADLVRSEELGVVVPADDVGALTEALERILFDDELIARSRENIRRVRERFFWSNTLEPLVRFVADPRRAPDLVEQRMAAGEAPTERRRTKKAYGLAHNVSLAMHHLRHGGPRVVVRKVLARLRSR</sequence>
<dbReference type="GO" id="GO:0016757">
    <property type="term" value="F:glycosyltransferase activity"/>
    <property type="evidence" value="ECO:0007669"/>
    <property type="project" value="UniProtKB-KW"/>
</dbReference>
<evidence type="ECO:0000256" key="4">
    <source>
        <dbReference type="ARBA" id="ARBA00022679"/>
    </source>
</evidence>
<keyword evidence="3 6" id="KW-0328">Glycosyltransferase</keyword>
<dbReference type="Gene3D" id="3.90.550.10">
    <property type="entry name" value="Spore Coat Polysaccharide Biosynthesis Protein SpsA, Chain A"/>
    <property type="match status" value="1"/>
</dbReference>
<dbReference type="PANTHER" id="PTHR43179">
    <property type="entry name" value="RHAMNOSYLTRANSFERASE WBBL"/>
    <property type="match status" value="1"/>
</dbReference>
<dbReference type="EC" id="2.4.-.-" evidence="6"/>
<gene>
    <name evidence="6" type="ORF">QF206_10550</name>
</gene>
<comment type="pathway">
    <text evidence="1">Cell wall biogenesis; cell wall polysaccharide biosynthesis.</text>
</comment>
<dbReference type="Pfam" id="PF13692">
    <property type="entry name" value="Glyco_trans_1_4"/>
    <property type="match status" value="1"/>
</dbReference>
<dbReference type="AlphaFoldDB" id="A0AAW6TCT9"/>
<evidence type="ECO:0000256" key="3">
    <source>
        <dbReference type="ARBA" id="ARBA00022676"/>
    </source>
</evidence>
<dbReference type="SUPFAM" id="SSF53448">
    <property type="entry name" value="Nucleotide-diphospho-sugar transferases"/>
    <property type="match status" value="1"/>
</dbReference>
<dbReference type="PANTHER" id="PTHR43179:SF12">
    <property type="entry name" value="GALACTOFURANOSYLTRANSFERASE GLFT2"/>
    <property type="match status" value="1"/>
</dbReference>
<dbReference type="Gene3D" id="3.40.50.2000">
    <property type="entry name" value="Glycogen Phosphorylase B"/>
    <property type="match status" value="1"/>
</dbReference>
<reference evidence="6 7" key="1">
    <citation type="submission" date="2023-04" db="EMBL/GenBank/DDBJ databases">
        <title>Klugiella caeni sp. nov. isolated from the sludge of biochemical tank.</title>
        <authorList>
            <person name="Geng K."/>
        </authorList>
    </citation>
    <scope>NUCLEOTIDE SEQUENCE [LARGE SCALE GENOMIC DNA]</scope>
    <source>
        <strain evidence="6 7">YN-L-19</strain>
    </source>
</reference>
<dbReference type="InterPro" id="IPR029044">
    <property type="entry name" value="Nucleotide-diphossugar_trans"/>
</dbReference>
<name>A0AAW6TCT9_9MICO</name>
<evidence type="ECO:0000259" key="5">
    <source>
        <dbReference type="Pfam" id="PF00535"/>
    </source>
</evidence>
<comment type="similarity">
    <text evidence="2">Belongs to the glycosyltransferase 2 family.</text>
</comment>
<evidence type="ECO:0000256" key="2">
    <source>
        <dbReference type="ARBA" id="ARBA00006739"/>
    </source>
</evidence>
<dbReference type="Proteomes" id="UP001321506">
    <property type="component" value="Unassembled WGS sequence"/>
</dbReference>
<evidence type="ECO:0000313" key="7">
    <source>
        <dbReference type="Proteomes" id="UP001321506"/>
    </source>
</evidence>
<protein>
    <submittedName>
        <fullName evidence="6">Glycosyltransferase</fullName>
        <ecNumber evidence="6">2.4.-.-</ecNumber>
    </submittedName>
</protein>
<proteinExistence type="inferred from homology"/>
<organism evidence="6 7">
    <name type="scientific">Ruicaihuangia caeni</name>
    <dbReference type="NCBI Taxonomy" id="3042517"/>
    <lineage>
        <taxon>Bacteria</taxon>
        <taxon>Bacillati</taxon>
        <taxon>Actinomycetota</taxon>
        <taxon>Actinomycetes</taxon>
        <taxon>Micrococcales</taxon>
        <taxon>Microbacteriaceae</taxon>
        <taxon>Ruicaihuangia</taxon>
    </lineage>
</organism>
<dbReference type="RefSeq" id="WP_281489186.1">
    <property type="nucleotide sequence ID" value="NZ_JASATX010000004.1"/>
</dbReference>
<dbReference type="CDD" id="cd04186">
    <property type="entry name" value="GT_2_like_c"/>
    <property type="match status" value="1"/>
</dbReference>
<keyword evidence="7" id="KW-1185">Reference proteome</keyword>
<comment type="caution">
    <text evidence="6">The sequence shown here is derived from an EMBL/GenBank/DDBJ whole genome shotgun (WGS) entry which is preliminary data.</text>
</comment>
<dbReference type="Pfam" id="PF00535">
    <property type="entry name" value="Glycos_transf_2"/>
    <property type="match status" value="1"/>
</dbReference>
<dbReference type="InterPro" id="IPR001173">
    <property type="entry name" value="Glyco_trans_2-like"/>
</dbReference>
<dbReference type="EMBL" id="JASATX010000004">
    <property type="protein sequence ID" value="MDI2099402.1"/>
    <property type="molecule type" value="Genomic_DNA"/>
</dbReference>
<keyword evidence="4 6" id="KW-0808">Transferase</keyword>
<evidence type="ECO:0000256" key="1">
    <source>
        <dbReference type="ARBA" id="ARBA00004776"/>
    </source>
</evidence>
<dbReference type="SUPFAM" id="SSF53756">
    <property type="entry name" value="UDP-Glycosyltransferase/glycogen phosphorylase"/>
    <property type="match status" value="1"/>
</dbReference>